<comment type="similarity">
    <text evidence="7">Belongs to the heme-copper respiratory oxidase family.</text>
</comment>
<comment type="subcellular location">
    <subcellularLocation>
        <location evidence="1">Membrane</location>
        <topology evidence="1">Multi-pass membrane protein</topology>
    </subcellularLocation>
</comment>
<keyword evidence="11" id="KW-1185">Reference proteome</keyword>
<dbReference type="InterPro" id="IPR023616">
    <property type="entry name" value="Cyt_c_oxase-like_su1_dom"/>
</dbReference>
<dbReference type="Gene3D" id="1.20.210.10">
    <property type="entry name" value="Cytochrome c oxidase-like, subunit I domain"/>
    <property type="match status" value="1"/>
</dbReference>
<sequence>MSSRSIDRRAAEMSVAYVLTAFLFFGVAALAGLLQGLVRGGVITLPKWVNYYQLLTAHGVLMALVFTTFFILGFFYAGMAKTITLPRVSTNLGWIGWAMMFFGTTMATATILIGDASVMYTFYAPLKASPWFYIGATLLIVGSWVTGAGMIYAYTKWRKANQGQLSPLFAFMAVATMVLWYIATLGVAAEVLLQLIPWSFGWVPTVNVVLSRMLFWFFGHPLVYFWLMPAYAAWYNCVPKIVGAKIFSDSLARLTFVLFILLSIPVGFHHQLTEAGISEKWKIVHVALTLGVVLPSMMTAFSMFATFETVGREKGSRRLFGYFKKLPWGDVRFFAPFIGMVMFIPAGIGGIINTSNQLNQVIHNTIWVTGHFHLTVATSVALTFFGVSYWLIPSLMGRKLTKRIHKLGIFQTILWTVGMLIMSGAMHFMGLLGVPRRTDYTTYMDDLIGLSWMKYETLMAIGGALLFVAAMLMVGIVIYLWKYAPVGEEEFPMADSQPMLQHTPRVLEKWKLWIALTALLILISYGYPVYDAIVHAPPGAPPMKTW</sequence>
<evidence type="ECO:0000313" key="11">
    <source>
        <dbReference type="Proteomes" id="UP000602284"/>
    </source>
</evidence>
<evidence type="ECO:0000256" key="2">
    <source>
        <dbReference type="ARBA" id="ARBA00022660"/>
    </source>
</evidence>
<dbReference type="Pfam" id="PF00115">
    <property type="entry name" value="COX1"/>
    <property type="match status" value="1"/>
</dbReference>
<keyword evidence="6 8" id="KW-0472">Membrane</keyword>
<dbReference type="PROSITE" id="PS50855">
    <property type="entry name" value="COX1"/>
    <property type="match status" value="1"/>
</dbReference>
<name>A0ABS1JFA9_9BACL</name>
<dbReference type="PRINTS" id="PR01165">
    <property type="entry name" value="CYCOXIDASEI"/>
</dbReference>
<feature type="transmembrane region" description="Helical" evidence="8">
    <location>
        <begin position="167"/>
        <end position="193"/>
    </location>
</feature>
<feature type="transmembrane region" description="Helical" evidence="8">
    <location>
        <begin position="250"/>
        <end position="268"/>
    </location>
</feature>
<dbReference type="Proteomes" id="UP000602284">
    <property type="component" value="Unassembled WGS sequence"/>
</dbReference>
<keyword evidence="7" id="KW-0349">Heme</keyword>
<feature type="transmembrane region" description="Helical" evidence="8">
    <location>
        <begin position="458"/>
        <end position="481"/>
    </location>
</feature>
<dbReference type="InterPro" id="IPR000883">
    <property type="entry name" value="Cyt_C_Oxase_1"/>
</dbReference>
<dbReference type="PROSITE" id="PS00077">
    <property type="entry name" value="COX1_CUB"/>
    <property type="match status" value="1"/>
</dbReference>
<feature type="transmembrane region" description="Helical" evidence="8">
    <location>
        <begin position="92"/>
        <end position="113"/>
    </location>
</feature>
<dbReference type="EMBL" id="JAEQNB010000006">
    <property type="protein sequence ID" value="MBL0388684.1"/>
    <property type="molecule type" value="Genomic_DNA"/>
</dbReference>
<feature type="transmembrane region" description="Helical" evidence="8">
    <location>
        <begin position="288"/>
        <end position="310"/>
    </location>
</feature>
<accession>A0ABS1JFA9</accession>
<feature type="transmembrane region" description="Helical" evidence="8">
    <location>
        <begin position="58"/>
        <end position="80"/>
    </location>
</feature>
<reference evidence="10 11" key="1">
    <citation type="submission" date="2021-01" db="EMBL/GenBank/DDBJ databases">
        <title>Tumebacillus sp. strain ITR2 16S ribosomal RNA gene Genome sequencing and assembly.</title>
        <authorList>
            <person name="Kang M."/>
        </authorList>
    </citation>
    <scope>NUCLEOTIDE SEQUENCE [LARGE SCALE GENOMIC DNA]</scope>
    <source>
        <strain evidence="10 11">ITR2</strain>
    </source>
</reference>
<protein>
    <submittedName>
        <fullName evidence="10">B(O/a)3-type cytochrome-c oxidase subunit 1</fullName>
    </submittedName>
</protein>
<keyword evidence="7" id="KW-0408">Iron</keyword>
<evidence type="ECO:0000256" key="3">
    <source>
        <dbReference type="ARBA" id="ARBA00022692"/>
    </source>
</evidence>
<evidence type="ECO:0000256" key="1">
    <source>
        <dbReference type="ARBA" id="ARBA00004141"/>
    </source>
</evidence>
<dbReference type="InterPro" id="IPR036927">
    <property type="entry name" value="Cyt_c_oxase-like_su1_sf"/>
</dbReference>
<evidence type="ECO:0000256" key="5">
    <source>
        <dbReference type="ARBA" id="ARBA00022989"/>
    </source>
</evidence>
<dbReference type="PANTHER" id="PTHR10422:SF40">
    <property type="entry name" value="CYTOCHROME C OXIDASE SUBUNIT I"/>
    <property type="match status" value="1"/>
</dbReference>
<feature type="transmembrane region" description="Helical" evidence="8">
    <location>
        <begin position="331"/>
        <end position="352"/>
    </location>
</feature>
<dbReference type="CDD" id="cd01660">
    <property type="entry name" value="ba3-like_Oxidase_I"/>
    <property type="match status" value="1"/>
</dbReference>
<comment type="caution">
    <text evidence="10">The sequence shown here is derived from an EMBL/GenBank/DDBJ whole genome shotgun (WGS) entry which is preliminary data.</text>
</comment>
<dbReference type="SUPFAM" id="SSF81442">
    <property type="entry name" value="Cytochrome c oxidase subunit I-like"/>
    <property type="match status" value="1"/>
</dbReference>
<feature type="transmembrane region" description="Helical" evidence="8">
    <location>
        <begin position="512"/>
        <end position="530"/>
    </location>
</feature>
<feature type="transmembrane region" description="Helical" evidence="8">
    <location>
        <begin position="15"/>
        <end position="38"/>
    </location>
</feature>
<dbReference type="InterPro" id="IPR023615">
    <property type="entry name" value="Cyt_c_Oxase_su1_BS"/>
</dbReference>
<feature type="transmembrane region" description="Helical" evidence="8">
    <location>
        <begin position="413"/>
        <end position="434"/>
    </location>
</feature>
<dbReference type="RefSeq" id="WP_201637638.1">
    <property type="nucleotide sequence ID" value="NZ_JAEQNB010000006.1"/>
</dbReference>
<feature type="transmembrane region" description="Helical" evidence="8">
    <location>
        <begin position="372"/>
        <end position="392"/>
    </location>
</feature>
<dbReference type="PANTHER" id="PTHR10422">
    <property type="entry name" value="CYTOCHROME C OXIDASE SUBUNIT 1"/>
    <property type="match status" value="1"/>
</dbReference>
<keyword evidence="5 8" id="KW-1133">Transmembrane helix</keyword>
<feature type="transmembrane region" description="Helical" evidence="8">
    <location>
        <begin position="213"/>
        <end position="238"/>
    </location>
</feature>
<evidence type="ECO:0000256" key="8">
    <source>
        <dbReference type="SAM" id="Phobius"/>
    </source>
</evidence>
<gene>
    <name evidence="10" type="ORF">JJB07_18925</name>
</gene>
<evidence type="ECO:0000256" key="4">
    <source>
        <dbReference type="ARBA" id="ARBA00022982"/>
    </source>
</evidence>
<evidence type="ECO:0000259" key="9">
    <source>
        <dbReference type="PROSITE" id="PS50855"/>
    </source>
</evidence>
<proteinExistence type="inferred from homology"/>
<keyword evidence="4 7" id="KW-0249">Electron transport</keyword>
<feature type="transmembrane region" description="Helical" evidence="8">
    <location>
        <begin position="133"/>
        <end position="155"/>
    </location>
</feature>
<evidence type="ECO:0000313" key="10">
    <source>
        <dbReference type="EMBL" id="MBL0388684.1"/>
    </source>
</evidence>
<feature type="domain" description="Cytochrome oxidase subunit I profile" evidence="9">
    <location>
        <begin position="12"/>
        <end position="479"/>
    </location>
</feature>
<keyword evidence="3 7" id="KW-0812">Transmembrane</keyword>
<evidence type="ECO:0000256" key="6">
    <source>
        <dbReference type="ARBA" id="ARBA00023136"/>
    </source>
</evidence>
<keyword evidence="7" id="KW-0479">Metal-binding</keyword>
<keyword evidence="7" id="KW-0813">Transport</keyword>
<organism evidence="10 11">
    <name type="scientific">Tumebacillus amylolyticus</name>
    <dbReference type="NCBI Taxonomy" id="2801339"/>
    <lineage>
        <taxon>Bacteria</taxon>
        <taxon>Bacillati</taxon>
        <taxon>Bacillota</taxon>
        <taxon>Bacilli</taxon>
        <taxon>Bacillales</taxon>
        <taxon>Alicyclobacillaceae</taxon>
        <taxon>Tumebacillus</taxon>
    </lineage>
</organism>
<evidence type="ECO:0000256" key="7">
    <source>
        <dbReference type="RuleBase" id="RU000370"/>
    </source>
</evidence>
<keyword evidence="2 7" id="KW-0679">Respiratory chain</keyword>
<dbReference type="InterPro" id="IPR033943">
    <property type="entry name" value="Ba3-like_Oxidase_I"/>
</dbReference>